<dbReference type="EMBL" id="BRXZ01000926">
    <property type="protein sequence ID" value="GMH57614.1"/>
    <property type="molecule type" value="Genomic_DNA"/>
</dbReference>
<dbReference type="AlphaFoldDB" id="A0A9W6ZMZ0"/>
<dbReference type="Proteomes" id="UP001165082">
    <property type="component" value="Unassembled WGS sequence"/>
</dbReference>
<dbReference type="Pfam" id="PF04784">
    <property type="entry name" value="DUF547"/>
    <property type="match status" value="1"/>
</dbReference>
<sequence length="1201" mass="132390">MSIRLFQAFCFGIIVGNSRLLSFFNRNNAQATQAKSSSSAPKERIHDPLQPLVILAPSESDPNSCDRINPNSRQPYVFENDYFKTKILMMFRSTPPDPRYKHIFQGKQRMFEFQFQGEFKKLPTSQVYIGVSFKRPVSMGIVQRAVVGAGLSWVKKVNKGFHYNLDGSNGELPHVAFPLIYAVDRFVSTPSDSPAPPLGVPIHEDDDAAKARKKGVKGTFDGFQLNRTYTLALWSSYVDWVKWRVVNLPGVRAFGMGGVSGNQPLDFTVYELESEIARAKSSPPGASTSDREPKHHRQDDMRVYCNVEISSAGITHGGLGEEYVRSHGYGEDSDSDDIAVSASESEDDDDDDDDDEGTRGEDDDDDEVGIFVRSCEPVALREYVSDSKTNQPCVIDGGGFAVLQNGRPTEGIGFVKVDGKGGAQKGSSRKIRDGDVVMVRLRVKGEGGAGFKYLSTHRGWWLKWEFMSVGRGFRLKHLRWKDYGVGVGGQSNAKYGGRMLGLLKVSSSKNSSGPSASEDGPPGIDDELYPSNSSSKPKKPWMDPITFCAYHYEIAAPTLSSSLPLSPSGAMTTGEKGVMDFSSMSIDVPAWVEVMHRTKRKRILAYVVRAVPREDGEDGDSTKRKAFVSLRTGADLAPILQLRRSSVVEDARAGAKSGGKKAAVEGVQVVNDNLQVPAQSNAKLRMSKPAANQNAPDQSTRILSSFIKEMRESNRDRTMDILCAQLQRSSELDAWFLQGGAAELGVVVPLQSSKGPRPTYEGVCARGLWESHWREEYCCIYDTHVSFFAPLGKKPVFFLHHRDILGVRMLSSSESPVPGLSTVAIDTPGRVTYLAFLNEEKVQTFAAQLKVATFRFGSDGLDLNDTTPASDPRENFVLKSGQWAGVAGSNKNSKRLVLNARKMRFDGCTVGERGGEKSTAKGGGADEGQKEDEGGGEANAEASGVVKDYAKFTETLLEDALSLSTESSLEDLIQFLNRSSCLRNMRVDKLDFQAEETVVIFVNIYHCLLQHALLLLGPPSKHSVSHFMRCVCYEIGSDVFSLTELEHCVIRGKLSPPSSNRSIFVEPAKSSEGFRKYSLACVDARINFVLHSGLSSSGKVSILTSRVPLSRQLNDIATKQIERVMKVDNNKRIVVLPEVCKVYKDDFGDDNVACLKYLLRFLSKQNWEAVSWVLVEREKGKEIKFKHVHGGDFCSGLAREM</sequence>
<feature type="region of interest" description="Disordered" evidence="1">
    <location>
        <begin position="323"/>
        <end position="368"/>
    </location>
</feature>
<dbReference type="Pfam" id="PF08588">
    <property type="entry name" value="Duc1"/>
    <property type="match status" value="1"/>
</dbReference>
<name>A0A9W6ZMZ0_9STRA</name>
<evidence type="ECO:0000259" key="3">
    <source>
        <dbReference type="Pfam" id="PF08588"/>
    </source>
</evidence>
<evidence type="ECO:0000313" key="5">
    <source>
        <dbReference type="Proteomes" id="UP001165082"/>
    </source>
</evidence>
<feature type="region of interest" description="Disordered" evidence="1">
    <location>
        <begin position="909"/>
        <end position="940"/>
    </location>
</feature>
<gene>
    <name evidence="4" type="ORF">TrRE_jg12928</name>
</gene>
<evidence type="ECO:0008006" key="6">
    <source>
        <dbReference type="Google" id="ProtNLM"/>
    </source>
</evidence>
<dbReference type="OrthoDB" id="71430at2759"/>
<evidence type="ECO:0000259" key="2">
    <source>
        <dbReference type="Pfam" id="PF04784"/>
    </source>
</evidence>
<feature type="compositionally biased region" description="Acidic residues" evidence="1">
    <location>
        <begin position="344"/>
        <end position="368"/>
    </location>
</feature>
<keyword evidence="5" id="KW-1185">Reference proteome</keyword>
<proteinExistence type="predicted"/>
<feature type="region of interest" description="Disordered" evidence="1">
    <location>
        <begin position="507"/>
        <end position="538"/>
    </location>
</feature>
<dbReference type="InterPro" id="IPR006869">
    <property type="entry name" value="DUF547"/>
</dbReference>
<dbReference type="PANTHER" id="PTHR46361">
    <property type="entry name" value="ELECTRON CARRIER/ PROTEIN DISULFIDE OXIDOREDUCTASE"/>
    <property type="match status" value="1"/>
</dbReference>
<feature type="region of interest" description="Disordered" evidence="1">
    <location>
        <begin position="276"/>
        <end position="299"/>
    </location>
</feature>
<feature type="compositionally biased region" description="Basic and acidic residues" evidence="1">
    <location>
        <begin position="289"/>
        <end position="299"/>
    </location>
</feature>
<feature type="domain" description="DUF547" evidence="2">
    <location>
        <begin position="993"/>
        <end position="1115"/>
    </location>
</feature>
<protein>
    <recommendedName>
        <fullName evidence="6">DUF547 domain-containing protein</fullName>
    </recommendedName>
</protein>
<accession>A0A9W6ZMZ0</accession>
<evidence type="ECO:0000313" key="4">
    <source>
        <dbReference type="EMBL" id="GMH57614.1"/>
    </source>
</evidence>
<feature type="domain" description="Domain of unknown function at the cortex 1" evidence="3">
    <location>
        <begin position="57"/>
        <end position="274"/>
    </location>
</feature>
<dbReference type="InterPro" id="IPR013897">
    <property type="entry name" value="Duc1"/>
</dbReference>
<feature type="compositionally biased region" description="Low complexity" evidence="1">
    <location>
        <begin position="507"/>
        <end position="517"/>
    </location>
</feature>
<dbReference type="PANTHER" id="PTHR46361:SF3">
    <property type="entry name" value="ELECTRON CARRIER_ PROTEIN DISULFIDE OXIDOREDUCTASE"/>
    <property type="match status" value="1"/>
</dbReference>
<comment type="caution">
    <text evidence="4">The sequence shown here is derived from an EMBL/GenBank/DDBJ whole genome shotgun (WGS) entry which is preliminary data.</text>
</comment>
<evidence type="ECO:0000256" key="1">
    <source>
        <dbReference type="SAM" id="MobiDB-lite"/>
    </source>
</evidence>
<organism evidence="4 5">
    <name type="scientific">Triparma retinervis</name>
    <dbReference type="NCBI Taxonomy" id="2557542"/>
    <lineage>
        <taxon>Eukaryota</taxon>
        <taxon>Sar</taxon>
        <taxon>Stramenopiles</taxon>
        <taxon>Ochrophyta</taxon>
        <taxon>Bolidophyceae</taxon>
        <taxon>Parmales</taxon>
        <taxon>Triparmaceae</taxon>
        <taxon>Triparma</taxon>
    </lineage>
</organism>
<reference evidence="4" key="1">
    <citation type="submission" date="2022-07" db="EMBL/GenBank/DDBJ databases">
        <title>Genome analysis of Parmales, a sister group of diatoms, reveals the evolutionary specialization of diatoms from phago-mixotrophs to photoautotrophs.</title>
        <authorList>
            <person name="Ban H."/>
            <person name="Sato S."/>
            <person name="Yoshikawa S."/>
            <person name="Kazumasa Y."/>
            <person name="Nakamura Y."/>
            <person name="Ichinomiya M."/>
            <person name="Saitoh K."/>
            <person name="Sato N."/>
            <person name="Blanc-Mathieu R."/>
            <person name="Endo H."/>
            <person name="Kuwata A."/>
            <person name="Ogata H."/>
        </authorList>
    </citation>
    <scope>NUCLEOTIDE SEQUENCE</scope>
</reference>